<dbReference type="InterPro" id="IPR006597">
    <property type="entry name" value="Sel1-like"/>
</dbReference>
<dbReference type="InterPro" id="IPR050767">
    <property type="entry name" value="Sel1_AlgK"/>
</dbReference>
<dbReference type="PANTHER" id="PTHR11102">
    <property type="entry name" value="SEL-1-LIKE PROTEIN"/>
    <property type="match status" value="1"/>
</dbReference>
<evidence type="ECO:0000256" key="1">
    <source>
        <dbReference type="ARBA" id="ARBA00038101"/>
    </source>
</evidence>
<dbReference type="InterPro" id="IPR011990">
    <property type="entry name" value="TPR-like_helical_dom_sf"/>
</dbReference>
<feature type="transmembrane region" description="Helical" evidence="2">
    <location>
        <begin position="594"/>
        <end position="612"/>
    </location>
</feature>
<dbReference type="EMBL" id="JAPFFF010000014">
    <property type="protein sequence ID" value="KAK8870794.1"/>
    <property type="molecule type" value="Genomic_DNA"/>
</dbReference>
<dbReference type="SMART" id="SM00671">
    <property type="entry name" value="SEL1"/>
    <property type="match status" value="7"/>
</dbReference>
<evidence type="ECO:0000313" key="4">
    <source>
        <dbReference type="Proteomes" id="UP001470230"/>
    </source>
</evidence>
<keyword evidence="2" id="KW-0472">Membrane</keyword>
<keyword evidence="4" id="KW-1185">Reference proteome</keyword>
<name>A0ABR2IZX0_9EUKA</name>
<dbReference type="Pfam" id="PF08238">
    <property type="entry name" value="Sel1"/>
    <property type="match status" value="6"/>
</dbReference>
<evidence type="ECO:0000313" key="3">
    <source>
        <dbReference type="EMBL" id="KAK8870794.1"/>
    </source>
</evidence>
<keyword evidence="2" id="KW-0812">Transmembrane</keyword>
<dbReference type="Proteomes" id="UP001470230">
    <property type="component" value="Unassembled WGS sequence"/>
</dbReference>
<proteinExistence type="inferred from homology"/>
<dbReference type="Gene3D" id="1.25.40.10">
    <property type="entry name" value="Tetratricopeptide repeat domain"/>
    <property type="match status" value="1"/>
</dbReference>
<protein>
    <submittedName>
        <fullName evidence="3">Uncharacterized protein</fullName>
    </submittedName>
</protein>
<organism evidence="3 4">
    <name type="scientific">Tritrichomonas musculus</name>
    <dbReference type="NCBI Taxonomy" id="1915356"/>
    <lineage>
        <taxon>Eukaryota</taxon>
        <taxon>Metamonada</taxon>
        <taxon>Parabasalia</taxon>
        <taxon>Tritrichomonadida</taxon>
        <taxon>Tritrichomonadidae</taxon>
        <taxon>Tritrichomonas</taxon>
    </lineage>
</organism>
<keyword evidence="2" id="KW-1133">Transmembrane helix</keyword>
<dbReference type="SUPFAM" id="SSF81901">
    <property type="entry name" value="HCP-like"/>
    <property type="match status" value="1"/>
</dbReference>
<comment type="similarity">
    <text evidence="1">Belongs to the sel-1 family.</text>
</comment>
<dbReference type="PANTHER" id="PTHR11102:SF160">
    <property type="entry name" value="ERAD-ASSOCIATED E3 UBIQUITIN-PROTEIN LIGASE COMPONENT HRD3"/>
    <property type="match status" value="1"/>
</dbReference>
<accession>A0ABR2IZX0</accession>
<sequence length="620" mass="71320">MFLFFFFDFSLSNIGHFQRSLPKYYLLEEAEDPEKTQIYNYFSFQQINNETVRDQFINIKRNLKNGTDIEANYNLLKDFADKGEYREAYFFLAMIHHLGLYNFDINDTLARSYLEIGASKYDQASISYLAIFCRFGIGGPENIPRSITLDFSDNLYGRLALGFYFRFGFYLPSSCSSAFQRLIYVSERSLPGMKRFETEDKYSEYFDRKKLPEQSEKKDKGVFEVTKEKALDGSVLDAFLLGVYYYRGMVPGGRPDYDLAMKCFNYTLKHGIAESYGFIGQMIFNGYGSIPEDKEKALEYIEAGAREGDMNSINMLGIFHLTNMIKSANKSIGLKYLTIAAMRGHIQSQMMLGIMTLSGEDPMKYDVKKGYQYIKTSSKNKMPQARLLHAYFKFHGIGTKRNCRSALKRIYRFLPDFPVFRSNLKKAYYAMANGDYEYSLRMNTHMAHWGSKNAAHSGLIAADFLKKNATKLIEILAAFGDGEAIMRILGENSENNNRSGDNDTEKVLNKTELLLEAAKSNAEAAFMASWIYKNNMTLALNYLDITEKLGDRTKLLVIITKSTLYVRALFRMLFYGDQLNNDVLKDFLKSLKNYVIAVFIYIFTLVILRSVMKGMMKTNI</sequence>
<gene>
    <name evidence="3" type="ORF">M9Y10_008681</name>
</gene>
<reference evidence="3 4" key="1">
    <citation type="submission" date="2024-04" db="EMBL/GenBank/DDBJ databases">
        <title>Tritrichomonas musculus Genome.</title>
        <authorList>
            <person name="Alves-Ferreira E."/>
            <person name="Grigg M."/>
            <person name="Lorenzi H."/>
            <person name="Galac M."/>
        </authorList>
    </citation>
    <scope>NUCLEOTIDE SEQUENCE [LARGE SCALE GENOMIC DNA]</scope>
    <source>
        <strain evidence="3 4">EAF2021</strain>
    </source>
</reference>
<evidence type="ECO:0000256" key="2">
    <source>
        <dbReference type="SAM" id="Phobius"/>
    </source>
</evidence>
<comment type="caution">
    <text evidence="3">The sequence shown here is derived from an EMBL/GenBank/DDBJ whole genome shotgun (WGS) entry which is preliminary data.</text>
</comment>